<feature type="domain" description="DUF58" evidence="1">
    <location>
        <begin position="191"/>
        <end position="236"/>
    </location>
</feature>
<feature type="domain" description="DUF58" evidence="1">
    <location>
        <begin position="280"/>
        <end position="397"/>
    </location>
</feature>
<dbReference type="Pfam" id="PF01882">
    <property type="entry name" value="DUF58"/>
    <property type="match status" value="2"/>
</dbReference>
<evidence type="ECO:0000313" key="3">
    <source>
        <dbReference type="Proteomes" id="UP001596527"/>
    </source>
</evidence>
<evidence type="ECO:0000259" key="1">
    <source>
        <dbReference type="Pfam" id="PF01882"/>
    </source>
</evidence>
<gene>
    <name evidence="2" type="ORF">ACFQWG_02885</name>
</gene>
<sequence length="459" mass="48581">MAVSLRAALLAALGVVAVALSPSTAMAWGWLGLIAVVCVLDAVAAVSPRDLEVSRAVSAAVRADETAESALVLRNPGRRGVRADVRDAWPPSVHPSPARHRVRLPGGGSERVVTRLRPERRGTRTADYVSLRVWGPLGLGARQVSVAATVRVAVLPEFRSRRLLPSRLARLREEGATATILRGPGTEFDSLRDYVRGDDPRDIDWRASARARDLVVRTWRPERDRHVVMVLDTGRSGALLLGAGAAEAPAAPVSRGRDGAGPSASPDLVDLGVAPRMDAGIEAALLLAALADRAGDNVHLLAVDRSVRARVSGVRGAPLLHHVAEALTDVSPTLQPIDWPLAVAEVRRTVHHPGLVVLLTEVPPVGADPDFLQAVADLSDRHTVIVASAADPEVVRLAQGRRDADAVYQAAAASSTLREQAAGDEDATRAGAIVLDVEAGLLPARLSDTYLQLKKQGRL</sequence>
<dbReference type="InterPro" id="IPR002881">
    <property type="entry name" value="DUF58"/>
</dbReference>
<dbReference type="PANTHER" id="PTHR33608">
    <property type="entry name" value="BLL2464 PROTEIN"/>
    <property type="match status" value="1"/>
</dbReference>
<dbReference type="Proteomes" id="UP001596527">
    <property type="component" value="Unassembled WGS sequence"/>
</dbReference>
<name>A0ABW2SJB1_9ACTO</name>
<protein>
    <submittedName>
        <fullName evidence="2">DUF58 domain-containing protein</fullName>
    </submittedName>
</protein>
<proteinExistence type="predicted"/>
<organism evidence="2 3">
    <name type="scientific">Schaalia naturae</name>
    <dbReference type="NCBI Taxonomy" id="635203"/>
    <lineage>
        <taxon>Bacteria</taxon>
        <taxon>Bacillati</taxon>
        <taxon>Actinomycetota</taxon>
        <taxon>Actinomycetes</taxon>
        <taxon>Actinomycetales</taxon>
        <taxon>Actinomycetaceae</taxon>
        <taxon>Schaalia</taxon>
    </lineage>
</organism>
<keyword evidence="3" id="KW-1185">Reference proteome</keyword>
<evidence type="ECO:0000313" key="2">
    <source>
        <dbReference type="EMBL" id="MFC7580167.1"/>
    </source>
</evidence>
<dbReference type="PANTHER" id="PTHR33608:SF3">
    <property type="entry name" value="SLR2013 PROTEIN"/>
    <property type="match status" value="1"/>
</dbReference>
<dbReference type="RefSeq" id="WP_380971923.1">
    <property type="nucleotide sequence ID" value="NZ_JBHTEF010000001.1"/>
</dbReference>
<dbReference type="EMBL" id="JBHTEF010000001">
    <property type="protein sequence ID" value="MFC7580167.1"/>
    <property type="molecule type" value="Genomic_DNA"/>
</dbReference>
<comment type="caution">
    <text evidence="2">The sequence shown here is derived from an EMBL/GenBank/DDBJ whole genome shotgun (WGS) entry which is preliminary data.</text>
</comment>
<reference evidence="3" key="1">
    <citation type="journal article" date="2019" name="Int. J. Syst. Evol. Microbiol.">
        <title>The Global Catalogue of Microorganisms (GCM) 10K type strain sequencing project: providing services to taxonomists for standard genome sequencing and annotation.</title>
        <authorList>
            <consortium name="The Broad Institute Genomics Platform"/>
            <consortium name="The Broad Institute Genome Sequencing Center for Infectious Disease"/>
            <person name="Wu L."/>
            <person name="Ma J."/>
        </authorList>
    </citation>
    <scope>NUCLEOTIDE SEQUENCE [LARGE SCALE GENOMIC DNA]</scope>
    <source>
        <strain evidence="3">CCUG 56698</strain>
    </source>
</reference>
<accession>A0ABW2SJB1</accession>